<evidence type="ECO:0000259" key="9">
    <source>
        <dbReference type="Pfam" id="PF00814"/>
    </source>
</evidence>
<keyword evidence="5 7" id="KW-0012">Acyltransferase</keyword>
<feature type="region of interest" description="Disordered" evidence="8">
    <location>
        <begin position="108"/>
        <end position="136"/>
    </location>
</feature>
<keyword evidence="3 7" id="KW-0819">tRNA processing</keyword>
<dbReference type="InterPro" id="IPR017860">
    <property type="entry name" value="Peptidase_M22_CS"/>
</dbReference>
<dbReference type="InterPro" id="IPR043129">
    <property type="entry name" value="ATPase_NBD"/>
</dbReference>
<organism evidence="10 11">
    <name type="scientific">Podospora pseudopauciseta</name>
    <dbReference type="NCBI Taxonomy" id="2093780"/>
    <lineage>
        <taxon>Eukaryota</taxon>
        <taxon>Fungi</taxon>
        <taxon>Dikarya</taxon>
        <taxon>Ascomycota</taxon>
        <taxon>Pezizomycotina</taxon>
        <taxon>Sordariomycetes</taxon>
        <taxon>Sordariomycetidae</taxon>
        <taxon>Sordariales</taxon>
        <taxon>Podosporaceae</taxon>
        <taxon>Podospora</taxon>
    </lineage>
</organism>
<dbReference type="EC" id="2.3.1.234" evidence="1"/>
<evidence type="ECO:0000256" key="7">
    <source>
        <dbReference type="HAMAP-Rule" id="MF_03179"/>
    </source>
</evidence>
<dbReference type="PROSITE" id="PS01016">
    <property type="entry name" value="GLYCOPROTEASE"/>
    <property type="match status" value="1"/>
</dbReference>
<comment type="subcellular location">
    <subcellularLocation>
        <location evidence="7">Mitochondrion</location>
    </subcellularLocation>
</comment>
<dbReference type="SUPFAM" id="SSF53067">
    <property type="entry name" value="Actin-like ATPase domain"/>
    <property type="match status" value="2"/>
</dbReference>
<dbReference type="HAMAP" id="MF_01445">
    <property type="entry name" value="TsaD"/>
    <property type="match status" value="1"/>
</dbReference>
<keyword evidence="11" id="KW-1185">Reference proteome</keyword>
<comment type="caution">
    <text evidence="10">The sequence shown here is derived from an EMBL/GenBank/DDBJ whole genome shotgun (WGS) entry which is preliminary data.</text>
</comment>
<comment type="similarity">
    <text evidence="7">Belongs to the KAE1 / TsaD family.</text>
</comment>
<proteinExistence type="inferred from homology"/>
<dbReference type="InterPro" id="IPR022450">
    <property type="entry name" value="TsaD"/>
</dbReference>
<dbReference type="Gene3D" id="3.30.420.40">
    <property type="match status" value="2"/>
</dbReference>
<feature type="domain" description="Gcp-like" evidence="9">
    <location>
        <begin position="136"/>
        <end position="468"/>
    </location>
</feature>
<dbReference type="Proteomes" id="UP001326199">
    <property type="component" value="Unassembled WGS sequence"/>
</dbReference>
<keyword evidence="4 7" id="KW-0479">Metal-binding</keyword>
<dbReference type="PANTHER" id="PTHR11735">
    <property type="entry name" value="TRNA N6-ADENOSINE THREONYLCARBAMOYLTRANSFERASE"/>
    <property type="match status" value="1"/>
</dbReference>
<evidence type="ECO:0000256" key="2">
    <source>
        <dbReference type="ARBA" id="ARBA00022679"/>
    </source>
</evidence>
<comment type="catalytic activity">
    <reaction evidence="6 7">
        <text>L-threonylcarbamoyladenylate + adenosine(37) in tRNA = N(6)-L-threonylcarbamoyladenosine(37) in tRNA + AMP + H(+)</text>
        <dbReference type="Rhea" id="RHEA:37059"/>
        <dbReference type="Rhea" id="RHEA-COMP:10162"/>
        <dbReference type="Rhea" id="RHEA-COMP:10163"/>
        <dbReference type="ChEBI" id="CHEBI:15378"/>
        <dbReference type="ChEBI" id="CHEBI:73682"/>
        <dbReference type="ChEBI" id="CHEBI:74411"/>
        <dbReference type="ChEBI" id="CHEBI:74418"/>
        <dbReference type="ChEBI" id="CHEBI:456215"/>
        <dbReference type="EC" id="2.3.1.234"/>
    </reaction>
</comment>
<dbReference type="EMBL" id="JAFFHB010000001">
    <property type="protein sequence ID" value="KAK4673466.1"/>
    <property type="molecule type" value="Genomic_DNA"/>
</dbReference>
<gene>
    <name evidence="10" type="ORF">QC763_0014310</name>
</gene>
<keyword evidence="7" id="KW-0496">Mitochondrion</keyword>
<keyword evidence="2 7" id="KW-0808">Transferase</keyword>
<evidence type="ECO:0000256" key="4">
    <source>
        <dbReference type="ARBA" id="ARBA00022723"/>
    </source>
</evidence>
<accession>A0ABR0I005</accession>
<comment type="cofactor">
    <cofactor evidence="7">
        <name>a divalent metal cation</name>
        <dbReference type="ChEBI" id="CHEBI:60240"/>
    </cofactor>
    <text evidence="7">Binds 1 divalent metal cation per subunit.</text>
</comment>
<name>A0ABR0I005_9PEZI</name>
<dbReference type="GeneID" id="87925212"/>
<protein>
    <recommendedName>
        <fullName evidence="1">N(6)-L-threonylcarbamoyladenine synthase</fullName>
        <ecNumber evidence="1">2.3.1.234</ecNumber>
    </recommendedName>
</protein>
<evidence type="ECO:0000313" key="11">
    <source>
        <dbReference type="Proteomes" id="UP001326199"/>
    </source>
</evidence>
<dbReference type="PANTHER" id="PTHR11735:SF6">
    <property type="entry name" value="TRNA N6-ADENOSINE THREONYLCARBAMOYLTRANSFERASE, MITOCHONDRIAL"/>
    <property type="match status" value="1"/>
</dbReference>
<comment type="function">
    <text evidence="7">Required for the formation of a threonylcarbamoyl group on adenosine at position 37 (t(6)A37) in mitochondrial tRNAs that read codons beginning with adenine. Probably involved in the transfer of the threonylcarbamoyl moiety of threonylcarbamoyl-AMP (TC-AMP) to the N6 group of A37. Involved in mitochondrial genome maintenance.</text>
</comment>
<reference evidence="10 11" key="1">
    <citation type="journal article" date="2023" name="bioRxiv">
        <title>High-quality genome assemblies of four members of thePodospora anserinaspecies complex.</title>
        <authorList>
            <person name="Ament-Velasquez S.L."/>
            <person name="Vogan A.A."/>
            <person name="Wallerman O."/>
            <person name="Hartmann F."/>
            <person name="Gautier V."/>
            <person name="Silar P."/>
            <person name="Giraud T."/>
            <person name="Johannesson H."/>
        </authorList>
    </citation>
    <scope>NUCLEOTIDE SEQUENCE [LARGE SCALE GENOMIC DNA]</scope>
    <source>
        <strain evidence="10 11">CBS 411.78</strain>
    </source>
</reference>
<comment type="subunit">
    <text evidence="7">Homodimer.</text>
</comment>
<evidence type="ECO:0000313" key="10">
    <source>
        <dbReference type="EMBL" id="KAK4673466.1"/>
    </source>
</evidence>
<evidence type="ECO:0000256" key="8">
    <source>
        <dbReference type="SAM" id="MobiDB-lite"/>
    </source>
</evidence>
<evidence type="ECO:0000256" key="3">
    <source>
        <dbReference type="ARBA" id="ARBA00022694"/>
    </source>
</evidence>
<evidence type="ECO:0000256" key="5">
    <source>
        <dbReference type="ARBA" id="ARBA00023315"/>
    </source>
</evidence>
<dbReference type="Pfam" id="PF00814">
    <property type="entry name" value="TsaD"/>
    <property type="match status" value="1"/>
</dbReference>
<dbReference type="InterPro" id="IPR000905">
    <property type="entry name" value="Gcp-like_dom"/>
</dbReference>
<dbReference type="RefSeq" id="XP_062770788.1">
    <property type="nucleotide sequence ID" value="XM_062905276.1"/>
</dbReference>
<evidence type="ECO:0000256" key="6">
    <source>
        <dbReference type="ARBA" id="ARBA00048117"/>
    </source>
</evidence>
<dbReference type="PRINTS" id="PR00789">
    <property type="entry name" value="OSIALOPTASE"/>
</dbReference>
<sequence>MKFSTTLSNGPPKYTLRTRQPLSFNRHCRYLSSRTHHKSLLTIAIETSCDDTCVAILEKAGPAARLQFNKRIPSNHVEFKGIHPTIASKSHEIQLAKLVNEAVQSLPEHTNHSPEVKTISIRDPQTGKPTPRRLPDFVSVTRGPGFPRCLDVGLGVAKGLSVAWQVPFLGVHHMQGHALTPRLDHALQQPFPPSSSTPSSKLSPKFPFLTLLASGGHTQLLLSTTLTTHTILATVTNISLGDMLDKAAREILPPSLLSSLPNIAYAAALEQFAFPSPSYKYTPPPNRHSETLPSPLPSPPFEPGWSLTPPLPLSKEMTFNFSGFGGQVQELAQFYPHTKLDRVRAEESNQILSPPSLTTEQRRILARETMRLAFEHLASRVVFALRELQPVSEADKRHGTGRNDLKRLKGLLRGGQKIETLVLSGGVASNKFLRHVLRSVLDQRGWPDIKLAAPPVSLCSDNAAMIAWAGMEMFETEGVETDLGVRSIQRWSLDESLGEEGTRGVMGVDGWLKRQKIQDTPAPQLQRLLHRQVVPVLGIQHAIRKRLAGPDAKQVPRQPRAVAVNVVQRRPFLLGDAGAHGAHRQALALVLVHQVGEDLARGRDRDSPLVAELVEAALHTEPGEPVLAVGGAAGHGAEEVGIDLDDLFDRLGGDPVAGRGAGIGRDDDATLEAEGERGGAVGDLDGAVGVGAVVGCCAEPGRGLE</sequence>
<dbReference type="InterPro" id="IPR017861">
    <property type="entry name" value="KAE1/TsaD"/>
</dbReference>
<evidence type="ECO:0000256" key="1">
    <source>
        <dbReference type="ARBA" id="ARBA00012156"/>
    </source>
</evidence>